<dbReference type="PATRIC" id="fig|1217721.7.peg.463"/>
<dbReference type="SUPFAM" id="SSF46785">
    <property type="entry name" value="Winged helix' DNA-binding domain"/>
    <property type="match status" value="1"/>
</dbReference>
<feature type="domain" description="HTH hxlR-type" evidence="4">
    <location>
        <begin position="11"/>
        <end position="108"/>
    </location>
</feature>
<name>A0A075JXF7_9GAMM</name>
<dbReference type="PANTHER" id="PTHR33204">
    <property type="entry name" value="TRANSCRIPTIONAL REGULATOR, MARR FAMILY"/>
    <property type="match status" value="1"/>
</dbReference>
<gene>
    <name evidence="5" type="ORF">HY57_02180</name>
</gene>
<keyword evidence="3" id="KW-0804">Transcription</keyword>
<reference evidence="5 6" key="1">
    <citation type="submission" date="2014-07" db="EMBL/GenBank/DDBJ databases">
        <title>Complete Genome Sequence of Dyella japonica Strain A8 Isolated from Malaysian Tropical Soil.</title>
        <authorList>
            <person name="Hui R.K.H."/>
            <person name="Chen J.-W."/>
            <person name="Chan K.-G."/>
            <person name="Leung F.C.C."/>
        </authorList>
    </citation>
    <scope>NUCLEOTIDE SEQUENCE [LARGE SCALE GENOMIC DNA]</scope>
    <source>
        <strain evidence="5 6">A8</strain>
    </source>
</reference>
<organism evidence="5 6">
    <name type="scientific">Dyella japonica A8</name>
    <dbReference type="NCBI Taxonomy" id="1217721"/>
    <lineage>
        <taxon>Bacteria</taxon>
        <taxon>Pseudomonadati</taxon>
        <taxon>Pseudomonadota</taxon>
        <taxon>Gammaproteobacteria</taxon>
        <taxon>Lysobacterales</taxon>
        <taxon>Rhodanobacteraceae</taxon>
        <taxon>Dyella</taxon>
    </lineage>
</organism>
<dbReference type="InterPro" id="IPR036390">
    <property type="entry name" value="WH_DNA-bd_sf"/>
</dbReference>
<evidence type="ECO:0000256" key="1">
    <source>
        <dbReference type="ARBA" id="ARBA00023015"/>
    </source>
</evidence>
<dbReference type="InterPro" id="IPR002577">
    <property type="entry name" value="HTH_HxlR"/>
</dbReference>
<dbReference type="KEGG" id="dja:HY57_02180"/>
<dbReference type="InterPro" id="IPR036388">
    <property type="entry name" value="WH-like_DNA-bd_sf"/>
</dbReference>
<dbReference type="Pfam" id="PF01638">
    <property type="entry name" value="HxlR"/>
    <property type="match status" value="1"/>
</dbReference>
<dbReference type="PANTHER" id="PTHR33204:SF17">
    <property type="entry name" value="TRANSCRIPTIONAL REGULATORY PROTEIN"/>
    <property type="match status" value="1"/>
</dbReference>
<protein>
    <submittedName>
        <fullName evidence="5">Transcriptional regulator</fullName>
    </submittedName>
</protein>
<dbReference type="OrthoDB" id="9807069at2"/>
<dbReference type="GO" id="GO:0003677">
    <property type="term" value="F:DNA binding"/>
    <property type="evidence" value="ECO:0007669"/>
    <property type="project" value="UniProtKB-KW"/>
</dbReference>
<dbReference type="AlphaFoldDB" id="A0A075JXF7"/>
<keyword evidence="6" id="KW-1185">Reference proteome</keyword>
<accession>A0A075JXF7</accession>
<dbReference type="Gene3D" id="1.10.10.10">
    <property type="entry name" value="Winged helix-like DNA-binding domain superfamily/Winged helix DNA-binding domain"/>
    <property type="match status" value="1"/>
</dbReference>
<evidence type="ECO:0000256" key="3">
    <source>
        <dbReference type="ARBA" id="ARBA00023163"/>
    </source>
</evidence>
<evidence type="ECO:0000259" key="4">
    <source>
        <dbReference type="PROSITE" id="PS51118"/>
    </source>
</evidence>
<dbReference type="HOGENOM" id="CLU_111585_0_0_6"/>
<evidence type="ECO:0000313" key="6">
    <source>
        <dbReference type="Proteomes" id="UP000027987"/>
    </source>
</evidence>
<proteinExistence type="predicted"/>
<dbReference type="EMBL" id="CP008884">
    <property type="protein sequence ID" value="AIF46142.1"/>
    <property type="molecule type" value="Genomic_DNA"/>
</dbReference>
<dbReference type="PROSITE" id="PS51118">
    <property type="entry name" value="HTH_HXLR"/>
    <property type="match status" value="1"/>
</dbReference>
<keyword evidence="1" id="KW-0805">Transcription regulation</keyword>
<evidence type="ECO:0000313" key="5">
    <source>
        <dbReference type="EMBL" id="AIF46142.1"/>
    </source>
</evidence>
<evidence type="ECO:0000256" key="2">
    <source>
        <dbReference type="ARBA" id="ARBA00023125"/>
    </source>
</evidence>
<dbReference type="Proteomes" id="UP000027987">
    <property type="component" value="Chromosome"/>
</dbReference>
<dbReference type="STRING" id="1217721.HY57_02180"/>
<sequence>MRRTGSENMQCPIARGLDRVGEWWSMLILRDAFYGLSRFDQFQASLGIAPNILSRRLSMLVETGMLERHRYSTRPVRHEYVLTERGRDFRPVLLAMMAWGNRHFAPEGHAIELVDRVTGHVVDPVLADRRTGEPITRERHQMRAGPAADERMRARIEFRNSCQAQACPTLSDPPLPESLP</sequence>
<keyword evidence="2" id="KW-0238">DNA-binding</keyword>